<evidence type="ECO:0000313" key="4">
    <source>
        <dbReference type="EMBL" id="EIW87004.1"/>
    </source>
</evidence>
<dbReference type="Gene3D" id="3.40.30.10">
    <property type="entry name" value="Glutaredoxin"/>
    <property type="match status" value="1"/>
</dbReference>
<accession>A0A5M3N7D7</accession>
<evidence type="ECO:0000313" key="5">
    <source>
        <dbReference type="Proteomes" id="UP000053558"/>
    </source>
</evidence>
<organism evidence="4 5">
    <name type="scientific">Coniophora puteana (strain RWD-64-598)</name>
    <name type="common">Brown rot fungus</name>
    <dbReference type="NCBI Taxonomy" id="741705"/>
    <lineage>
        <taxon>Eukaryota</taxon>
        <taxon>Fungi</taxon>
        <taxon>Dikarya</taxon>
        <taxon>Basidiomycota</taxon>
        <taxon>Agaricomycotina</taxon>
        <taxon>Agaricomycetes</taxon>
        <taxon>Agaricomycetidae</taxon>
        <taxon>Boletales</taxon>
        <taxon>Coniophorineae</taxon>
        <taxon>Coniophoraceae</taxon>
        <taxon>Coniophora</taxon>
    </lineage>
</organism>
<protein>
    <recommendedName>
        <fullName evidence="1">Thioredoxin</fullName>
    </recommendedName>
</protein>
<dbReference type="SUPFAM" id="SSF52833">
    <property type="entry name" value="Thioredoxin-like"/>
    <property type="match status" value="1"/>
</dbReference>
<dbReference type="InterPro" id="IPR036249">
    <property type="entry name" value="Thioredoxin-like_sf"/>
</dbReference>
<dbReference type="InterPro" id="IPR013766">
    <property type="entry name" value="Thioredoxin_domain"/>
</dbReference>
<dbReference type="PANTHER" id="PTHR46115">
    <property type="entry name" value="THIOREDOXIN-LIKE PROTEIN 1"/>
    <property type="match status" value="1"/>
</dbReference>
<proteinExistence type="predicted"/>
<dbReference type="PROSITE" id="PS00194">
    <property type="entry name" value="THIOREDOXIN_1"/>
    <property type="match status" value="1"/>
</dbReference>
<dbReference type="PROSITE" id="PS51352">
    <property type="entry name" value="THIOREDOXIN_2"/>
    <property type="match status" value="1"/>
</dbReference>
<name>A0A5M3N7D7_CONPW</name>
<evidence type="ECO:0000259" key="3">
    <source>
        <dbReference type="PROSITE" id="PS51352"/>
    </source>
</evidence>
<dbReference type="InterPro" id="IPR017937">
    <property type="entry name" value="Thioredoxin_CS"/>
</dbReference>
<dbReference type="OMA" id="FQTKGRT"/>
<dbReference type="FunFam" id="3.40.30.10:FF:000245">
    <property type="entry name" value="Thioredoxin"/>
    <property type="match status" value="1"/>
</dbReference>
<feature type="domain" description="Thioredoxin" evidence="3">
    <location>
        <begin position="1"/>
        <end position="107"/>
    </location>
</feature>
<dbReference type="AlphaFoldDB" id="A0A5M3N7D7"/>
<keyword evidence="5" id="KW-1185">Reference proteome</keyword>
<dbReference type="PRINTS" id="PR00421">
    <property type="entry name" value="THIOREDOXIN"/>
</dbReference>
<dbReference type="CDD" id="cd02947">
    <property type="entry name" value="TRX_family"/>
    <property type="match status" value="1"/>
</dbReference>
<sequence>MSVTHITSTSQLNGVLSQSSSKLTVIDFHASWCGPCHAIAPTYEQLAKQYTNVNFLKCDVDAAKDVAQSYQVTAMPTFVFLKGNSELERVRGANRAALESAVQRYSSGSSSTAAFVGKGQTLGSTSKPSTPSSSNAGDGIGAIWSNLSPQVKILVGLVAAYIFFGFM</sequence>
<comment type="caution">
    <text evidence="4">The sequence shown here is derived from an EMBL/GenBank/DDBJ whole genome shotgun (WGS) entry which is preliminary data.</text>
</comment>
<gene>
    <name evidence="4" type="ORF">CONPUDRAFT_96136</name>
</gene>
<dbReference type="RefSeq" id="XP_007763631.1">
    <property type="nucleotide sequence ID" value="XM_007765441.1"/>
</dbReference>
<dbReference type="KEGG" id="cput:CONPUDRAFT_96136"/>
<dbReference type="EMBL" id="JH711573">
    <property type="protein sequence ID" value="EIW87004.1"/>
    <property type="molecule type" value="Genomic_DNA"/>
</dbReference>
<evidence type="ECO:0000256" key="2">
    <source>
        <dbReference type="ARBA" id="ARBA00023157"/>
    </source>
</evidence>
<dbReference type="Pfam" id="PF00085">
    <property type="entry name" value="Thioredoxin"/>
    <property type="match status" value="1"/>
</dbReference>
<dbReference type="GeneID" id="19211743"/>
<evidence type="ECO:0000256" key="1">
    <source>
        <dbReference type="ARBA" id="ARBA00020570"/>
    </source>
</evidence>
<reference evidence="5" key="1">
    <citation type="journal article" date="2012" name="Science">
        <title>The Paleozoic origin of enzymatic lignin decomposition reconstructed from 31 fungal genomes.</title>
        <authorList>
            <person name="Floudas D."/>
            <person name="Binder M."/>
            <person name="Riley R."/>
            <person name="Barry K."/>
            <person name="Blanchette R.A."/>
            <person name="Henrissat B."/>
            <person name="Martinez A.T."/>
            <person name="Otillar R."/>
            <person name="Spatafora J.W."/>
            <person name="Yadav J.S."/>
            <person name="Aerts A."/>
            <person name="Benoit I."/>
            <person name="Boyd A."/>
            <person name="Carlson A."/>
            <person name="Copeland A."/>
            <person name="Coutinho P.M."/>
            <person name="de Vries R.P."/>
            <person name="Ferreira P."/>
            <person name="Findley K."/>
            <person name="Foster B."/>
            <person name="Gaskell J."/>
            <person name="Glotzer D."/>
            <person name="Gorecki P."/>
            <person name="Heitman J."/>
            <person name="Hesse C."/>
            <person name="Hori C."/>
            <person name="Igarashi K."/>
            <person name="Jurgens J.A."/>
            <person name="Kallen N."/>
            <person name="Kersten P."/>
            <person name="Kohler A."/>
            <person name="Kuees U."/>
            <person name="Kumar T.K.A."/>
            <person name="Kuo A."/>
            <person name="LaButti K."/>
            <person name="Larrondo L.F."/>
            <person name="Lindquist E."/>
            <person name="Ling A."/>
            <person name="Lombard V."/>
            <person name="Lucas S."/>
            <person name="Lundell T."/>
            <person name="Martin R."/>
            <person name="McLaughlin D.J."/>
            <person name="Morgenstern I."/>
            <person name="Morin E."/>
            <person name="Murat C."/>
            <person name="Nagy L.G."/>
            <person name="Nolan M."/>
            <person name="Ohm R.A."/>
            <person name="Patyshakuliyeva A."/>
            <person name="Rokas A."/>
            <person name="Ruiz-Duenas F.J."/>
            <person name="Sabat G."/>
            <person name="Salamov A."/>
            <person name="Samejima M."/>
            <person name="Schmutz J."/>
            <person name="Slot J.C."/>
            <person name="St John F."/>
            <person name="Stenlid J."/>
            <person name="Sun H."/>
            <person name="Sun S."/>
            <person name="Syed K."/>
            <person name="Tsang A."/>
            <person name="Wiebenga A."/>
            <person name="Young D."/>
            <person name="Pisabarro A."/>
            <person name="Eastwood D.C."/>
            <person name="Martin F."/>
            <person name="Cullen D."/>
            <person name="Grigoriev I.V."/>
            <person name="Hibbett D.S."/>
        </authorList>
    </citation>
    <scope>NUCLEOTIDE SEQUENCE [LARGE SCALE GENOMIC DNA]</scope>
    <source>
        <strain evidence="5">RWD-64-598 SS2</strain>
    </source>
</reference>
<dbReference type="OrthoDB" id="10263751at2759"/>
<keyword evidence="2" id="KW-1015">Disulfide bond</keyword>
<dbReference type="Proteomes" id="UP000053558">
    <property type="component" value="Unassembled WGS sequence"/>
</dbReference>